<evidence type="ECO:0000256" key="1">
    <source>
        <dbReference type="SAM" id="MobiDB-lite"/>
    </source>
</evidence>
<dbReference type="EMBL" id="CASHTH010004430">
    <property type="protein sequence ID" value="CAI8057273.1"/>
    <property type="molecule type" value="Genomic_DNA"/>
</dbReference>
<organism evidence="2 3">
    <name type="scientific">Geodia barretti</name>
    <name type="common">Barrett's horny sponge</name>
    <dbReference type="NCBI Taxonomy" id="519541"/>
    <lineage>
        <taxon>Eukaryota</taxon>
        <taxon>Metazoa</taxon>
        <taxon>Porifera</taxon>
        <taxon>Demospongiae</taxon>
        <taxon>Heteroscleromorpha</taxon>
        <taxon>Tetractinellida</taxon>
        <taxon>Astrophorina</taxon>
        <taxon>Geodiidae</taxon>
        <taxon>Geodia</taxon>
    </lineage>
</organism>
<evidence type="ECO:0000313" key="3">
    <source>
        <dbReference type="Proteomes" id="UP001174909"/>
    </source>
</evidence>
<comment type="caution">
    <text evidence="2">The sequence shown here is derived from an EMBL/GenBank/DDBJ whole genome shotgun (WGS) entry which is preliminary data.</text>
</comment>
<reference evidence="2" key="1">
    <citation type="submission" date="2023-03" db="EMBL/GenBank/DDBJ databases">
        <authorList>
            <person name="Steffen K."/>
            <person name="Cardenas P."/>
        </authorList>
    </citation>
    <scope>NUCLEOTIDE SEQUENCE</scope>
</reference>
<name>A0AA35U096_GEOBA</name>
<feature type="region of interest" description="Disordered" evidence="1">
    <location>
        <begin position="32"/>
        <end position="56"/>
    </location>
</feature>
<keyword evidence="3" id="KW-1185">Reference proteome</keyword>
<evidence type="ECO:0000313" key="2">
    <source>
        <dbReference type="EMBL" id="CAI8057273.1"/>
    </source>
</evidence>
<gene>
    <name evidence="2" type="ORF">GBAR_LOCUS31218</name>
</gene>
<dbReference type="AlphaFoldDB" id="A0AA35U096"/>
<proteinExistence type="predicted"/>
<protein>
    <submittedName>
        <fullName evidence="2">Progesterone-induced-blocking factor 1</fullName>
    </submittedName>
</protein>
<feature type="compositionally biased region" description="Low complexity" evidence="1">
    <location>
        <begin position="32"/>
        <end position="49"/>
    </location>
</feature>
<sequence length="81" mass="9047">MTFDIETLLSHRQELSAMKQLLLNAQRESSLPHLSLAPPHPSSLHPNPSVNADIDLDSFTPRPVLFTKRASPTRSDQSKKC</sequence>
<accession>A0AA35U096</accession>
<dbReference type="Proteomes" id="UP001174909">
    <property type="component" value="Unassembled WGS sequence"/>
</dbReference>